<dbReference type="PANTHER" id="PTHR22916">
    <property type="entry name" value="GLYCOSYLTRANSFERASE"/>
    <property type="match status" value="1"/>
</dbReference>
<evidence type="ECO:0000259" key="1">
    <source>
        <dbReference type="Pfam" id="PF00535"/>
    </source>
</evidence>
<dbReference type="Proteomes" id="UP001501371">
    <property type="component" value="Unassembled WGS sequence"/>
</dbReference>
<dbReference type="EMBL" id="BAAAKV010000077">
    <property type="protein sequence ID" value="GAA1195368.1"/>
    <property type="molecule type" value="Genomic_DNA"/>
</dbReference>
<keyword evidence="4" id="KW-1185">Reference proteome</keyword>
<dbReference type="PANTHER" id="PTHR22916:SF3">
    <property type="entry name" value="UDP-GLCNAC:BETAGAL BETA-1,3-N-ACETYLGLUCOSAMINYLTRANSFERASE-LIKE PROTEIN 1"/>
    <property type="match status" value="1"/>
</dbReference>
<dbReference type="CDD" id="cd00761">
    <property type="entry name" value="Glyco_tranf_GTA_type"/>
    <property type="match status" value="1"/>
</dbReference>
<dbReference type="Gene3D" id="3.90.550.10">
    <property type="entry name" value="Spore Coat Polysaccharide Biosynthesis Protein SpsA, Chain A"/>
    <property type="match status" value="1"/>
</dbReference>
<dbReference type="InterPro" id="IPR054028">
    <property type="entry name" value="TarS/TarP_linker"/>
</dbReference>
<evidence type="ECO:0000313" key="4">
    <source>
        <dbReference type="Proteomes" id="UP001501371"/>
    </source>
</evidence>
<protein>
    <recommendedName>
        <fullName evidence="5">Glycosyl transferase</fullName>
    </recommendedName>
</protein>
<name>A0ABN1V535_9ACTN</name>
<proteinExistence type="predicted"/>
<gene>
    <name evidence="3" type="ORF">GCM10009654_60510</name>
</gene>
<feature type="domain" description="Glycosyltransferase 2-like" evidence="1">
    <location>
        <begin position="2"/>
        <end position="161"/>
    </location>
</feature>
<evidence type="ECO:0000259" key="2">
    <source>
        <dbReference type="Pfam" id="PF22181"/>
    </source>
</evidence>
<accession>A0ABN1V535</accession>
<feature type="domain" description="TarS/TarP linker" evidence="2">
    <location>
        <begin position="219"/>
        <end position="311"/>
    </location>
</feature>
<evidence type="ECO:0000313" key="3">
    <source>
        <dbReference type="EMBL" id="GAA1195368.1"/>
    </source>
</evidence>
<reference evidence="3 4" key="1">
    <citation type="journal article" date="2019" name="Int. J. Syst. Evol. Microbiol.">
        <title>The Global Catalogue of Microorganisms (GCM) 10K type strain sequencing project: providing services to taxonomists for standard genome sequencing and annotation.</title>
        <authorList>
            <consortium name="The Broad Institute Genomics Platform"/>
            <consortium name="The Broad Institute Genome Sequencing Center for Infectious Disease"/>
            <person name="Wu L."/>
            <person name="Ma J."/>
        </authorList>
    </citation>
    <scope>NUCLEOTIDE SEQUENCE [LARGE SCALE GENOMIC DNA]</scope>
    <source>
        <strain evidence="3 4">JCM 12696</strain>
    </source>
</reference>
<dbReference type="SUPFAM" id="SSF53448">
    <property type="entry name" value="Nucleotide-diphospho-sugar transferases"/>
    <property type="match status" value="1"/>
</dbReference>
<sequence length="426" mass="46980">MSVIVGAYEAMPYLVRCLESVESQTMAHRIEVIAVDDGSTDGTGAYLEKFAASTAIPTKVVRQANSGGPSGPRNVGIALARGRYVFFLDADDYLGPEALERMVAMADRAGTDVVLGKVEGVNRGAPSSMWGRTAERVDVYNSKVIYTLSAQKLFRRELIERLGLRFDEGMRTGEDALFTMAAYLRGGGVSVISDYTCYYLVGRDDGKHVTKSGDHTMRFEAVGALMKLIADIVPPGAKRDRLMVRPFTVGLLQQFPPGFMKQPEEVQRQKMELAAPLMRRYWGPGVARLIKVSERLRLECVALGRFDLLRDVLVFVRDGTRPEVVHRGRDRTPYLAFPHFGEKGSGLKDASFEVTVPDWIGRPGLESIHPPKVVRQRRSPARRVARRVRARIRRTGLTRAWARAGGRTAKAAAASATASRPTGPMA</sequence>
<dbReference type="Pfam" id="PF00535">
    <property type="entry name" value="Glycos_transf_2"/>
    <property type="match status" value="1"/>
</dbReference>
<dbReference type="Pfam" id="PF22181">
    <property type="entry name" value="TarS_linker"/>
    <property type="match status" value="1"/>
</dbReference>
<dbReference type="InterPro" id="IPR029044">
    <property type="entry name" value="Nucleotide-diphossugar_trans"/>
</dbReference>
<organism evidence="3 4">
    <name type="scientific">Streptomyces hebeiensis</name>
    <dbReference type="NCBI Taxonomy" id="229486"/>
    <lineage>
        <taxon>Bacteria</taxon>
        <taxon>Bacillati</taxon>
        <taxon>Actinomycetota</taxon>
        <taxon>Actinomycetes</taxon>
        <taxon>Kitasatosporales</taxon>
        <taxon>Streptomycetaceae</taxon>
        <taxon>Streptomyces</taxon>
    </lineage>
</organism>
<evidence type="ECO:0008006" key="5">
    <source>
        <dbReference type="Google" id="ProtNLM"/>
    </source>
</evidence>
<dbReference type="InterPro" id="IPR001173">
    <property type="entry name" value="Glyco_trans_2-like"/>
</dbReference>
<comment type="caution">
    <text evidence="3">The sequence shown here is derived from an EMBL/GenBank/DDBJ whole genome shotgun (WGS) entry which is preliminary data.</text>
</comment>